<dbReference type="SFLD" id="SFLDS00003">
    <property type="entry name" value="Haloacid_Dehalogenase"/>
    <property type="match status" value="1"/>
</dbReference>
<keyword evidence="5 13" id="KW-0479">Metal-binding</keyword>
<dbReference type="InterPro" id="IPR008250">
    <property type="entry name" value="ATPase_P-typ_transduc_dom_A_sf"/>
</dbReference>
<comment type="similarity">
    <text evidence="2 13">Belongs to the cation transport ATPase (P-type) (TC 3.A.3) family. Type IB subfamily.</text>
</comment>
<dbReference type="InterPro" id="IPR018303">
    <property type="entry name" value="ATPase_P-typ_P_site"/>
</dbReference>
<dbReference type="Pfam" id="PF00702">
    <property type="entry name" value="Hydrolase"/>
    <property type="match status" value="1"/>
</dbReference>
<dbReference type="AlphaFoldDB" id="A0A4R2JJI9"/>
<dbReference type="GO" id="GO:0015086">
    <property type="term" value="F:cadmium ion transmembrane transporter activity"/>
    <property type="evidence" value="ECO:0007669"/>
    <property type="project" value="TreeGrafter"/>
</dbReference>
<dbReference type="InterPro" id="IPR044492">
    <property type="entry name" value="P_typ_ATPase_HD_dom"/>
</dbReference>
<feature type="transmembrane region" description="Helical" evidence="13">
    <location>
        <begin position="58"/>
        <end position="77"/>
    </location>
</feature>
<reference evidence="15 16" key="1">
    <citation type="submission" date="2019-03" db="EMBL/GenBank/DDBJ databases">
        <title>Genomic Encyclopedia of Type Strains, Phase IV (KMG-IV): sequencing the most valuable type-strain genomes for metagenomic binning, comparative biology and taxonomic classification.</title>
        <authorList>
            <person name="Goeker M."/>
        </authorList>
    </citation>
    <scope>NUCLEOTIDE SEQUENCE [LARGE SCALE GENOMIC DNA]</scope>
    <source>
        <strain evidence="15 16">DSM 45934</strain>
    </source>
</reference>
<dbReference type="InterPro" id="IPR023298">
    <property type="entry name" value="ATPase_P-typ_TM_dom_sf"/>
</dbReference>
<comment type="caution">
    <text evidence="15">The sequence shown here is derived from an EMBL/GenBank/DDBJ whole genome shotgun (WGS) entry which is preliminary data.</text>
</comment>
<evidence type="ECO:0000256" key="13">
    <source>
        <dbReference type="RuleBase" id="RU362081"/>
    </source>
</evidence>
<dbReference type="FunFam" id="2.70.150.10:FF:000020">
    <property type="entry name" value="Copper-exporting P-type ATPase A"/>
    <property type="match status" value="1"/>
</dbReference>
<dbReference type="SUPFAM" id="SSF56784">
    <property type="entry name" value="HAD-like"/>
    <property type="match status" value="1"/>
</dbReference>
<keyword evidence="7" id="KW-0187">Copper transport</keyword>
<dbReference type="GO" id="GO:0019829">
    <property type="term" value="F:ATPase-coupled monoatomic cation transmembrane transporter activity"/>
    <property type="evidence" value="ECO:0007669"/>
    <property type="project" value="InterPro"/>
</dbReference>
<dbReference type="InterPro" id="IPR023214">
    <property type="entry name" value="HAD_sf"/>
</dbReference>
<keyword evidence="6 13" id="KW-0547">Nucleotide-binding</keyword>
<dbReference type="GO" id="GO:0005886">
    <property type="term" value="C:plasma membrane"/>
    <property type="evidence" value="ECO:0007669"/>
    <property type="project" value="UniProtKB-SubCell"/>
</dbReference>
<keyword evidence="9" id="KW-1278">Translocase</keyword>
<keyword evidence="10 13" id="KW-1133">Transmembrane helix</keyword>
<keyword evidence="4 13" id="KW-0812">Transmembrane</keyword>
<dbReference type="NCBIfam" id="TIGR01525">
    <property type="entry name" value="ATPase-IB_hvy"/>
    <property type="match status" value="1"/>
</dbReference>
<evidence type="ECO:0000256" key="9">
    <source>
        <dbReference type="ARBA" id="ARBA00022967"/>
    </source>
</evidence>
<keyword evidence="12 13" id="KW-0472">Membrane</keyword>
<feature type="transmembrane region" description="Helical" evidence="13">
    <location>
        <begin position="283"/>
        <end position="308"/>
    </location>
</feature>
<evidence type="ECO:0000256" key="4">
    <source>
        <dbReference type="ARBA" id="ARBA00022692"/>
    </source>
</evidence>
<evidence type="ECO:0000256" key="7">
    <source>
        <dbReference type="ARBA" id="ARBA00022796"/>
    </source>
</evidence>
<dbReference type="PRINTS" id="PR00119">
    <property type="entry name" value="CATATPASE"/>
</dbReference>
<evidence type="ECO:0000256" key="12">
    <source>
        <dbReference type="ARBA" id="ARBA00023136"/>
    </source>
</evidence>
<dbReference type="GO" id="GO:0006825">
    <property type="term" value="P:copper ion transport"/>
    <property type="evidence" value="ECO:0007669"/>
    <property type="project" value="UniProtKB-KW"/>
</dbReference>
<evidence type="ECO:0000313" key="16">
    <source>
        <dbReference type="Proteomes" id="UP000295680"/>
    </source>
</evidence>
<dbReference type="PANTHER" id="PTHR48085:SF5">
    <property type="entry name" value="CADMIUM_ZINC-TRANSPORTING ATPASE HMA4-RELATED"/>
    <property type="match status" value="1"/>
</dbReference>
<dbReference type="InterPro" id="IPR027256">
    <property type="entry name" value="P-typ_ATPase_IB"/>
</dbReference>
<dbReference type="InterPro" id="IPR051014">
    <property type="entry name" value="Cation_Transport_ATPase_IB"/>
</dbReference>
<evidence type="ECO:0000256" key="1">
    <source>
        <dbReference type="ARBA" id="ARBA00004651"/>
    </source>
</evidence>
<dbReference type="EMBL" id="SLWS01000004">
    <property type="protein sequence ID" value="TCO59294.1"/>
    <property type="molecule type" value="Genomic_DNA"/>
</dbReference>
<dbReference type="InterPro" id="IPR001757">
    <property type="entry name" value="P_typ_ATPase"/>
</dbReference>
<dbReference type="PROSITE" id="PS00154">
    <property type="entry name" value="ATPASE_E1_E2"/>
    <property type="match status" value="1"/>
</dbReference>
<dbReference type="InterPro" id="IPR036412">
    <property type="entry name" value="HAD-like_sf"/>
</dbReference>
<dbReference type="GO" id="GO:0005524">
    <property type="term" value="F:ATP binding"/>
    <property type="evidence" value="ECO:0007669"/>
    <property type="project" value="UniProtKB-UniRule"/>
</dbReference>
<name>A0A4R2JJI9_9PSEU</name>
<dbReference type="GO" id="GO:0046872">
    <property type="term" value="F:metal ion binding"/>
    <property type="evidence" value="ECO:0007669"/>
    <property type="project" value="UniProtKB-KW"/>
</dbReference>
<dbReference type="SUPFAM" id="SSF81665">
    <property type="entry name" value="Calcium ATPase, transmembrane domain M"/>
    <property type="match status" value="1"/>
</dbReference>
<keyword evidence="3 13" id="KW-1003">Cell membrane</keyword>
<evidence type="ECO:0000256" key="5">
    <source>
        <dbReference type="ARBA" id="ARBA00022723"/>
    </source>
</evidence>
<evidence type="ECO:0000256" key="2">
    <source>
        <dbReference type="ARBA" id="ARBA00006024"/>
    </source>
</evidence>
<dbReference type="SUPFAM" id="SSF81653">
    <property type="entry name" value="Calcium ATPase, transduction domain A"/>
    <property type="match status" value="1"/>
</dbReference>
<sequence>MTTDTATPAPAEGGLFGEADLSQERLFRRNVSFFAAAATCMLSGLVIMLWVHSEPWTTIGHGISLIGLALGTPMFLIAAKTVLFARNKLTTEVFITLALIAVVYEQEYWYASWVVFILWLGETLMAWAGRHARNAVEALMKLVPRQARLLTKDGTRMVPVEKVAVGQLVAVHPDERIPVDGVIEHGETAVDESMLTGESVPADHGVGDHVYAGTSNLQGIIHVRATVAAEDNAVARIVTLMRQAQRAHVPAKRTVDLFLRWFLPLVLLAAAIAGILTGSLERVAAILLVITPCAFTASTPLALIATVGNAARRGLVIKGGSAIEACSRTQVVLLDKTGTLTASTPQLVTIDSFGHTENEVLTLAAIAEKPSTHPLARAIGAAATQRDLDIPDPQHFEVASGHGVLAVHTGHNLAVGNERFLQRRSFPIPATVRAQAARREEAGYTVAYVVDGRTVIGLLGFLAQPRNSAAQVIAGLRKLGVRDIVMVTGDRSRPAQAVATQLGIDYRAQATPEAKLEEVQRWKHQGNVVTMIGDGINDATALAAADVGVAMVTPGAEVAALAADIVVHGDHLSRVLAAARLCRRGIRTIQINILFATGYNIVGLILALAGLISPGTAVLFHAASFISVVLNSALVLLYNPKVPDDTDAPGQRALAHAA</sequence>
<comment type="subcellular location">
    <subcellularLocation>
        <location evidence="1">Cell membrane</location>
        <topology evidence="1">Multi-pass membrane protein</topology>
    </subcellularLocation>
</comment>
<evidence type="ECO:0000256" key="3">
    <source>
        <dbReference type="ARBA" id="ARBA00022475"/>
    </source>
</evidence>
<dbReference type="NCBIfam" id="TIGR01494">
    <property type="entry name" value="ATPase_P-type"/>
    <property type="match status" value="1"/>
</dbReference>
<evidence type="ECO:0000256" key="8">
    <source>
        <dbReference type="ARBA" id="ARBA00022840"/>
    </source>
</evidence>
<dbReference type="Gene3D" id="3.40.1110.10">
    <property type="entry name" value="Calcium-transporting ATPase, cytoplasmic domain N"/>
    <property type="match status" value="1"/>
</dbReference>
<gene>
    <name evidence="15" type="ORF">EV192_104135</name>
</gene>
<keyword evidence="8 13" id="KW-0067">ATP-binding</keyword>
<dbReference type="InterPro" id="IPR023299">
    <property type="entry name" value="ATPase_P-typ_cyto_dom_N"/>
</dbReference>
<keyword evidence="16" id="KW-1185">Reference proteome</keyword>
<accession>A0A4R2JJI9</accession>
<dbReference type="PRINTS" id="PR00120">
    <property type="entry name" value="HATPASE"/>
</dbReference>
<feature type="transmembrane region" description="Helical" evidence="13">
    <location>
        <begin position="31"/>
        <end position="52"/>
    </location>
</feature>
<evidence type="ECO:0000256" key="11">
    <source>
        <dbReference type="ARBA" id="ARBA00023008"/>
    </source>
</evidence>
<dbReference type="Gene3D" id="3.40.50.1000">
    <property type="entry name" value="HAD superfamily/HAD-like"/>
    <property type="match status" value="1"/>
</dbReference>
<keyword evidence="7" id="KW-0406">Ion transport</keyword>
<dbReference type="SFLD" id="SFLDG00002">
    <property type="entry name" value="C1.7:_P-type_atpase_like"/>
    <property type="match status" value="1"/>
</dbReference>
<dbReference type="Gene3D" id="2.70.150.10">
    <property type="entry name" value="Calcium-transporting ATPase, cytoplasmic transduction domain A"/>
    <property type="match status" value="1"/>
</dbReference>
<evidence type="ECO:0000256" key="6">
    <source>
        <dbReference type="ARBA" id="ARBA00022741"/>
    </source>
</evidence>
<dbReference type="Pfam" id="PF00122">
    <property type="entry name" value="E1-E2_ATPase"/>
    <property type="match status" value="1"/>
</dbReference>
<dbReference type="SFLD" id="SFLDF00027">
    <property type="entry name" value="p-type_atpase"/>
    <property type="match status" value="1"/>
</dbReference>
<feature type="transmembrane region" description="Helical" evidence="13">
    <location>
        <begin position="593"/>
        <end position="612"/>
    </location>
</feature>
<dbReference type="RefSeq" id="WP_132117102.1">
    <property type="nucleotide sequence ID" value="NZ_SLWS01000004.1"/>
</dbReference>
<organism evidence="15 16">
    <name type="scientific">Actinocrispum wychmicini</name>
    <dbReference type="NCBI Taxonomy" id="1213861"/>
    <lineage>
        <taxon>Bacteria</taxon>
        <taxon>Bacillati</taxon>
        <taxon>Actinomycetota</taxon>
        <taxon>Actinomycetes</taxon>
        <taxon>Pseudonocardiales</taxon>
        <taxon>Pseudonocardiaceae</taxon>
        <taxon>Actinocrispum</taxon>
    </lineage>
</organism>
<dbReference type="GO" id="GO:0016887">
    <property type="term" value="F:ATP hydrolysis activity"/>
    <property type="evidence" value="ECO:0007669"/>
    <property type="project" value="InterPro"/>
</dbReference>
<protein>
    <submittedName>
        <fullName evidence="15">Cd2+/Zn2+-exporting ATPase</fullName>
    </submittedName>
</protein>
<evidence type="ECO:0000259" key="14">
    <source>
        <dbReference type="Pfam" id="PF00122"/>
    </source>
</evidence>
<dbReference type="Proteomes" id="UP000295680">
    <property type="component" value="Unassembled WGS sequence"/>
</dbReference>
<feature type="domain" description="P-type ATPase A" evidence="14">
    <location>
        <begin position="142"/>
        <end position="241"/>
    </location>
</feature>
<feature type="transmembrane region" description="Helical" evidence="13">
    <location>
        <begin position="618"/>
        <end position="638"/>
    </location>
</feature>
<keyword evidence="7" id="KW-0813">Transport</keyword>
<feature type="transmembrane region" description="Helical" evidence="13">
    <location>
        <begin position="257"/>
        <end position="277"/>
    </location>
</feature>
<dbReference type="InterPro" id="IPR059000">
    <property type="entry name" value="ATPase_P-type_domA"/>
</dbReference>
<evidence type="ECO:0000256" key="10">
    <source>
        <dbReference type="ARBA" id="ARBA00022989"/>
    </source>
</evidence>
<proteinExistence type="inferred from homology"/>
<keyword evidence="11" id="KW-0186">Copper</keyword>
<dbReference type="OrthoDB" id="7059309at2"/>
<evidence type="ECO:0000313" key="15">
    <source>
        <dbReference type="EMBL" id="TCO59294.1"/>
    </source>
</evidence>
<dbReference type="PANTHER" id="PTHR48085">
    <property type="entry name" value="CADMIUM/ZINC-TRANSPORTING ATPASE HMA2-RELATED"/>
    <property type="match status" value="1"/>
</dbReference>